<dbReference type="InterPro" id="IPR013767">
    <property type="entry name" value="PAS_fold"/>
</dbReference>
<dbReference type="InterPro" id="IPR043128">
    <property type="entry name" value="Rev_trsase/Diguanyl_cyclase"/>
</dbReference>
<dbReference type="Proteomes" id="UP000198575">
    <property type="component" value="Unassembled WGS sequence"/>
</dbReference>
<dbReference type="InterPro" id="IPR001610">
    <property type="entry name" value="PAC"/>
</dbReference>
<feature type="domain" description="EAL" evidence="6">
    <location>
        <begin position="561"/>
        <end position="815"/>
    </location>
</feature>
<evidence type="ECO:0000256" key="2">
    <source>
        <dbReference type="SAM" id="MobiDB-lite"/>
    </source>
</evidence>
<dbReference type="STRING" id="578942.SAMN05216289_12165"/>
<reference evidence="8 9" key="1">
    <citation type="submission" date="2016-10" db="EMBL/GenBank/DDBJ databases">
        <authorList>
            <person name="de Groot N.N."/>
        </authorList>
    </citation>
    <scope>NUCLEOTIDE SEQUENCE [LARGE SCALE GENOMIC DNA]</scope>
    <source>
        <strain evidence="8 9">CGMCC 1.7659</strain>
    </source>
</reference>
<dbReference type="InterPro" id="IPR001633">
    <property type="entry name" value="EAL_dom"/>
</dbReference>
<gene>
    <name evidence="8" type="ORF">SAMN05216289_12165</name>
</gene>
<dbReference type="SMART" id="SM00267">
    <property type="entry name" value="GGDEF"/>
    <property type="match status" value="1"/>
</dbReference>
<dbReference type="InterPro" id="IPR029787">
    <property type="entry name" value="Nucleotide_cyclase"/>
</dbReference>
<dbReference type="SMART" id="SM00052">
    <property type="entry name" value="EAL"/>
    <property type="match status" value="1"/>
</dbReference>
<dbReference type="InterPro" id="IPR035919">
    <property type="entry name" value="EAL_sf"/>
</dbReference>
<dbReference type="FunFam" id="3.30.70.270:FF:000001">
    <property type="entry name" value="Diguanylate cyclase domain protein"/>
    <property type="match status" value="1"/>
</dbReference>
<dbReference type="SMART" id="SM00086">
    <property type="entry name" value="PAC"/>
    <property type="match status" value="1"/>
</dbReference>
<protein>
    <submittedName>
        <fullName evidence="8">Diguanylate cyclase/phosphodiesterase with PAS/PAC sensor(S)</fullName>
    </submittedName>
</protein>
<dbReference type="NCBIfam" id="TIGR00229">
    <property type="entry name" value="sensory_box"/>
    <property type="match status" value="1"/>
</dbReference>
<feature type="domain" description="PAC" evidence="5">
    <location>
        <begin position="333"/>
        <end position="385"/>
    </location>
</feature>
<feature type="compositionally biased region" description="Basic and acidic residues" evidence="2">
    <location>
        <begin position="1"/>
        <end position="10"/>
    </location>
</feature>
<dbReference type="PROSITE" id="PS50112">
    <property type="entry name" value="PAS"/>
    <property type="match status" value="1"/>
</dbReference>
<dbReference type="SMART" id="SM00091">
    <property type="entry name" value="PAS"/>
    <property type="match status" value="1"/>
</dbReference>
<dbReference type="PANTHER" id="PTHR44757">
    <property type="entry name" value="DIGUANYLATE CYCLASE DGCP"/>
    <property type="match status" value="1"/>
</dbReference>
<dbReference type="Pfam" id="PF00989">
    <property type="entry name" value="PAS"/>
    <property type="match status" value="1"/>
</dbReference>
<dbReference type="EMBL" id="FOVF01000021">
    <property type="protein sequence ID" value="SFN43857.1"/>
    <property type="molecule type" value="Genomic_DNA"/>
</dbReference>
<feature type="transmembrane region" description="Helical" evidence="3">
    <location>
        <begin position="229"/>
        <end position="249"/>
    </location>
</feature>
<evidence type="ECO:0000259" key="6">
    <source>
        <dbReference type="PROSITE" id="PS50883"/>
    </source>
</evidence>
<evidence type="ECO:0000313" key="8">
    <source>
        <dbReference type="EMBL" id="SFN43857.1"/>
    </source>
</evidence>
<dbReference type="CDD" id="cd00130">
    <property type="entry name" value="PAS"/>
    <property type="match status" value="1"/>
</dbReference>
<evidence type="ECO:0000313" key="9">
    <source>
        <dbReference type="Proteomes" id="UP000198575"/>
    </source>
</evidence>
<sequence length="819" mass="90941">MQNEGRKFAADPDPDGVTDARQVGRNRGNKALRLLPYEFGAVILLAAVAVIATAAMLELQASATAYIVGEGHWSKAQQDAARNLQRYASSGDASLLERARADLAVPLGDRAARLALERDPPDTDIARAGFLQGRNAPADVDRLIRMYRFLHGAPYFRESVAQWREGDKGILELERLASEMESAYAEGVKADAQVDMFQRRIEAINTRLRPIETAFSQSLVQGTRMLRTLLIITSVVMFAIIAWIVIVVLRSTLMRIRESEGMFRAAFHQAAVGMLRMKLDGRILEVNETICRILGRPAQDLCLLNLADIVHADDLAAMKSADGEGIDWSRRMRPSEHRFLAEDGSTRWLRWTVSMVDGDVDGKERVFGVAEDVSEARRLSDEMIHQASHDALTGLINRREIEARLQRAIQSAGAIGEPHAFLFLDLDQFKLVNDTCGHLAGDQLLRQIAGVLQMHMRGNDWMGRLGGDEFALLLERTGIDEAIRIGQRLRRALAGSTFSWEGSAFNVTCSVGIVELQGADEDVGHVLRAADRACYQAKEDGRNCIRVYHESDLAMARRREEMAWVGDIRQAIADGRILLYAQRIEALDGDGQLNYEVLVRLRDQKGRLFSPDAFLPAAERYGQAMAIDRLVMSMALRALEDHPDHLSSLNRCHLNISAQSIANPEFRKHVADLLDSSAVPARKLCFELTETAAIANLAHAHEFIEDMHSRGCQIALDDFGSGLSSFAYLKNLPVDILKIDGMFIRDLANNEVDPVLVRSMCNMARSLGKVTVAEWVEDRNMLALLRKLGVDQAQGHGIHEPCTLGDLVCERIGGEAVQR</sequence>
<dbReference type="PROSITE" id="PS50887">
    <property type="entry name" value="GGDEF"/>
    <property type="match status" value="1"/>
</dbReference>
<dbReference type="InterPro" id="IPR052155">
    <property type="entry name" value="Biofilm_reg_signaling"/>
</dbReference>
<keyword evidence="9" id="KW-1185">Reference proteome</keyword>
<evidence type="ECO:0000259" key="5">
    <source>
        <dbReference type="PROSITE" id="PS50113"/>
    </source>
</evidence>
<dbReference type="InterPro" id="IPR000700">
    <property type="entry name" value="PAS-assoc_C"/>
</dbReference>
<dbReference type="GO" id="GO:0006355">
    <property type="term" value="P:regulation of DNA-templated transcription"/>
    <property type="evidence" value="ECO:0007669"/>
    <property type="project" value="InterPro"/>
</dbReference>
<name>A0A1I4Z102_9GAMM</name>
<dbReference type="SUPFAM" id="SSF141868">
    <property type="entry name" value="EAL domain-like"/>
    <property type="match status" value="1"/>
</dbReference>
<feature type="domain" description="GGDEF" evidence="7">
    <location>
        <begin position="417"/>
        <end position="550"/>
    </location>
</feature>
<keyword evidence="3" id="KW-0812">Transmembrane</keyword>
<dbReference type="PROSITE" id="PS50113">
    <property type="entry name" value="PAC"/>
    <property type="match status" value="1"/>
</dbReference>
<keyword evidence="3" id="KW-0472">Membrane</keyword>
<dbReference type="InterPro" id="IPR035965">
    <property type="entry name" value="PAS-like_dom_sf"/>
</dbReference>
<accession>A0A1I4Z102</accession>
<evidence type="ECO:0000259" key="7">
    <source>
        <dbReference type="PROSITE" id="PS50887"/>
    </source>
</evidence>
<feature type="domain" description="PAS" evidence="4">
    <location>
        <begin position="259"/>
        <end position="320"/>
    </location>
</feature>
<dbReference type="GO" id="GO:0003824">
    <property type="term" value="F:catalytic activity"/>
    <property type="evidence" value="ECO:0007669"/>
    <property type="project" value="UniProtKB-ARBA"/>
</dbReference>
<dbReference type="InterPro" id="IPR000160">
    <property type="entry name" value="GGDEF_dom"/>
</dbReference>
<dbReference type="PROSITE" id="PS50883">
    <property type="entry name" value="EAL"/>
    <property type="match status" value="1"/>
</dbReference>
<dbReference type="SUPFAM" id="SSF55785">
    <property type="entry name" value="PYP-like sensor domain (PAS domain)"/>
    <property type="match status" value="1"/>
</dbReference>
<dbReference type="NCBIfam" id="TIGR00254">
    <property type="entry name" value="GGDEF"/>
    <property type="match status" value="1"/>
</dbReference>
<evidence type="ECO:0000256" key="3">
    <source>
        <dbReference type="SAM" id="Phobius"/>
    </source>
</evidence>
<dbReference type="Pfam" id="PF00563">
    <property type="entry name" value="EAL"/>
    <property type="match status" value="1"/>
</dbReference>
<dbReference type="CDD" id="cd01948">
    <property type="entry name" value="EAL"/>
    <property type="match status" value="1"/>
</dbReference>
<keyword evidence="3" id="KW-1133">Transmembrane helix</keyword>
<dbReference type="InterPro" id="IPR000014">
    <property type="entry name" value="PAS"/>
</dbReference>
<comment type="cofactor">
    <cofactor evidence="1">
        <name>Mg(2+)</name>
        <dbReference type="ChEBI" id="CHEBI:18420"/>
    </cofactor>
</comment>
<dbReference type="Gene3D" id="3.30.70.270">
    <property type="match status" value="1"/>
</dbReference>
<feature type="region of interest" description="Disordered" evidence="2">
    <location>
        <begin position="1"/>
        <end position="23"/>
    </location>
</feature>
<organism evidence="8 9">
    <name type="scientific">Dokdonella immobilis</name>
    <dbReference type="NCBI Taxonomy" id="578942"/>
    <lineage>
        <taxon>Bacteria</taxon>
        <taxon>Pseudomonadati</taxon>
        <taxon>Pseudomonadota</taxon>
        <taxon>Gammaproteobacteria</taxon>
        <taxon>Lysobacterales</taxon>
        <taxon>Rhodanobacteraceae</taxon>
        <taxon>Dokdonella</taxon>
    </lineage>
</organism>
<feature type="transmembrane region" description="Helical" evidence="3">
    <location>
        <begin position="39"/>
        <end position="57"/>
    </location>
</feature>
<evidence type="ECO:0000259" key="4">
    <source>
        <dbReference type="PROSITE" id="PS50112"/>
    </source>
</evidence>
<dbReference type="Gene3D" id="3.30.450.20">
    <property type="entry name" value="PAS domain"/>
    <property type="match status" value="1"/>
</dbReference>
<dbReference type="Gene3D" id="3.20.20.450">
    <property type="entry name" value="EAL domain"/>
    <property type="match status" value="1"/>
</dbReference>
<dbReference type="Pfam" id="PF00990">
    <property type="entry name" value="GGDEF"/>
    <property type="match status" value="1"/>
</dbReference>
<proteinExistence type="predicted"/>
<dbReference type="SUPFAM" id="SSF55073">
    <property type="entry name" value="Nucleotide cyclase"/>
    <property type="match status" value="1"/>
</dbReference>
<dbReference type="CDD" id="cd01949">
    <property type="entry name" value="GGDEF"/>
    <property type="match status" value="1"/>
</dbReference>
<dbReference type="PANTHER" id="PTHR44757:SF2">
    <property type="entry name" value="BIOFILM ARCHITECTURE MAINTENANCE PROTEIN MBAA"/>
    <property type="match status" value="1"/>
</dbReference>
<evidence type="ECO:0000256" key="1">
    <source>
        <dbReference type="ARBA" id="ARBA00001946"/>
    </source>
</evidence>
<dbReference type="AlphaFoldDB" id="A0A1I4Z102"/>